<reference evidence="1" key="1">
    <citation type="journal article" date="2015" name="Nature">
        <title>Complex archaea that bridge the gap between prokaryotes and eukaryotes.</title>
        <authorList>
            <person name="Spang A."/>
            <person name="Saw J.H."/>
            <person name="Jorgensen S.L."/>
            <person name="Zaremba-Niedzwiedzka K."/>
            <person name="Martijn J."/>
            <person name="Lind A.E."/>
            <person name="van Eijk R."/>
            <person name="Schleper C."/>
            <person name="Guy L."/>
            <person name="Ettema T.J."/>
        </authorList>
    </citation>
    <scope>NUCLEOTIDE SEQUENCE</scope>
</reference>
<gene>
    <name evidence="1" type="ORF">LCGC14_2597580</name>
</gene>
<dbReference type="EMBL" id="LAZR01043771">
    <property type="protein sequence ID" value="KKL06284.1"/>
    <property type="molecule type" value="Genomic_DNA"/>
</dbReference>
<evidence type="ECO:0000313" key="1">
    <source>
        <dbReference type="EMBL" id="KKL06284.1"/>
    </source>
</evidence>
<dbReference type="AlphaFoldDB" id="A0A0F9A9S5"/>
<sequence>MMILCVAVAVMACGANYRGPDPDQCKQLVEIAADLSVLIADLATDDETKVEATRHYAAIAELAAEVGCELLPSANQPAPE</sequence>
<name>A0A0F9A9S5_9ZZZZ</name>
<protein>
    <submittedName>
        <fullName evidence="1">Uncharacterized protein</fullName>
    </submittedName>
</protein>
<comment type="caution">
    <text evidence="1">The sequence shown here is derived from an EMBL/GenBank/DDBJ whole genome shotgun (WGS) entry which is preliminary data.</text>
</comment>
<accession>A0A0F9A9S5</accession>
<proteinExistence type="predicted"/>
<organism evidence="1">
    <name type="scientific">marine sediment metagenome</name>
    <dbReference type="NCBI Taxonomy" id="412755"/>
    <lineage>
        <taxon>unclassified sequences</taxon>
        <taxon>metagenomes</taxon>
        <taxon>ecological metagenomes</taxon>
    </lineage>
</organism>